<reference evidence="1" key="1">
    <citation type="journal article" date="2000" name="DNA Res.">
        <title>Structural analysis of Arabidopsis thaliana chromosome 3. II. Sequence features of the 4,251,695 bp regions covered by 90 P1, TAC and BAC clones.</title>
        <authorList>
            <person name="Nakamura Y."/>
        </authorList>
    </citation>
    <scope>NUCLEOTIDE SEQUENCE [LARGE SCALE GENOMIC DNA]</scope>
</reference>
<evidence type="ECO:0000313" key="1">
    <source>
        <dbReference type="EMBL" id="BAB01748.1"/>
    </source>
</evidence>
<accession>Q9LJE8</accession>
<organism evidence="1">
    <name type="scientific">Arabidopsis thaliana</name>
    <name type="common">Mouse-ear cress</name>
    <dbReference type="NCBI Taxonomy" id="3702"/>
    <lineage>
        <taxon>Eukaryota</taxon>
        <taxon>Viridiplantae</taxon>
        <taxon>Streptophyta</taxon>
        <taxon>Embryophyta</taxon>
        <taxon>Tracheophyta</taxon>
        <taxon>Spermatophyta</taxon>
        <taxon>Magnoliopsida</taxon>
        <taxon>eudicotyledons</taxon>
        <taxon>Gunneridae</taxon>
        <taxon>Pentapetalae</taxon>
        <taxon>rosids</taxon>
        <taxon>malvids</taxon>
        <taxon>Brassicales</taxon>
        <taxon>Brassicaceae</taxon>
        <taxon>Camelineae</taxon>
        <taxon>Arabidopsis</taxon>
    </lineage>
</organism>
<reference key="2">
    <citation type="journal article" date="2000" name="Nature">
        <title>Sequence and analysis of chromosome 3 of the plant Arabidopsis thaliana.</title>
        <authorList>
            <consortium name="European Union Chromosome 3 Arabidopsis Sequencing Consortium"/>
            <consortium name="Institute for Genomic Research"/>
            <consortium name="Kazusa DNA Research Institute"/>
            <person name="Salanoubat M."/>
            <person name="Lemcke K."/>
            <person name="Rieger M."/>
            <person name="Ansorge W."/>
            <person name="Unseld M."/>
            <person name="Fartmann B."/>
            <person name="Valle G."/>
            <person name="Blocker H."/>
            <person name="Perez-Alonso M."/>
            <person name="Obermaier B."/>
            <person name="Delseny M."/>
            <person name="Boutry M."/>
            <person name="Grivell L.A."/>
            <person name="Mache R."/>
            <person name="Puigdomenech P."/>
            <person name="De Simone V."/>
            <person name="Choisne N."/>
            <person name="Artiguenave F."/>
            <person name="Robert C."/>
            <person name="Brottier P."/>
            <person name="Wincker P."/>
            <person name="Cattolico L."/>
            <person name="Weissenbach J."/>
            <person name="Saurin W."/>
            <person name="Quetier F."/>
            <person name="Schafer M."/>
            <person name="Muller-Auer S."/>
            <person name="Gabel C."/>
            <person name="Fuchs M."/>
            <person name="Benes V."/>
            <person name="Wurmbach E."/>
            <person name="Drzonek H."/>
            <person name="Erfle H."/>
            <person name="Jordan N."/>
            <person name="Bangert S."/>
            <person name="Wiedelmann R."/>
            <person name="Kranz H."/>
            <person name="Voss H."/>
            <person name="Holland R."/>
            <person name="Brandt P."/>
            <person name="Nyakatura G."/>
            <person name="Vezzi A."/>
            <person name="D'Angelo M."/>
            <person name="Pallavicini A."/>
            <person name="Toppo S."/>
            <person name="Simionati B."/>
            <person name="Conrad A."/>
            <person name="Hornischer K."/>
            <person name="Kauer G."/>
            <person name="Lohnert T.H."/>
            <person name="Nordsiek G."/>
            <person name="Reichelt J."/>
            <person name="Scharfe M."/>
            <person name="Schon O."/>
            <person name="Bargues M."/>
            <person name="Terol J."/>
            <person name="Climent J."/>
            <person name="Navarro P."/>
            <person name="Collado C."/>
            <person name="Perez-Perez A."/>
            <person name="Ottenwalder B."/>
            <person name="Duchemin D."/>
            <person name="Cooke R."/>
            <person name="Laudie M."/>
            <person name="Berger-Llauro C."/>
            <person name="Purnelle B."/>
            <person name="Masuy D."/>
            <person name="de Haan M."/>
            <person name="Maarse A.C."/>
            <person name="Alcaraz J.P."/>
            <person name="Cottet A."/>
            <person name="Casacuberta E."/>
            <person name="Monfort A."/>
            <person name="Argiriou A."/>
            <person name="flores M."/>
            <person name="Liguori R."/>
            <person name="Vitale D."/>
            <person name="Mannhaupt G."/>
            <person name="Haase D."/>
            <person name="Schoof H."/>
            <person name="Rudd S."/>
            <person name="Zaccaria P."/>
            <person name="Mewes H.W."/>
            <person name="Mayer K.F."/>
            <person name="Kaul S."/>
            <person name="Town C.D."/>
            <person name="Koo H.L."/>
            <person name="Tallon L.J."/>
            <person name="Jenkins J."/>
            <person name="Rooney T."/>
            <person name="Rizzo M."/>
            <person name="Walts A."/>
            <person name="Utterback T."/>
            <person name="Fujii C.Y."/>
            <person name="Shea T.P."/>
            <person name="Creasy T.H."/>
            <person name="Haas B."/>
            <person name="Maiti R."/>
            <person name="Wu D."/>
            <person name="Peterson J."/>
            <person name="Van Aken S."/>
            <person name="Pai G."/>
            <person name="Militscher J."/>
            <person name="Sellers P."/>
            <person name="Gill J.E."/>
            <person name="Feldblyum T.V."/>
            <person name="Preuss D."/>
            <person name="Lin X."/>
            <person name="Nierman W.C."/>
            <person name="Salzberg S.L."/>
            <person name="White O."/>
            <person name="Venter J.C."/>
            <person name="Fraser C.M."/>
            <person name="Kaneko T."/>
            <person name="Nakamura Y."/>
            <person name="Sato S."/>
            <person name="Kato T."/>
            <person name="Asamizu E."/>
            <person name="Sasamoto S."/>
            <person name="Kimura T."/>
            <person name="Idesawa K."/>
            <person name="Kawashima K."/>
            <person name="Kishida Y."/>
            <person name="Kiyokawa C."/>
            <person name="Kohara M."/>
            <person name="Matsumoto M."/>
            <person name="Matsuno A."/>
            <person name="Muraki A."/>
            <person name="Nakayama S."/>
            <person name="Nakazaki N."/>
            <person name="Shinpo S."/>
            <person name="Takeuchi C."/>
            <person name="Wada T."/>
            <person name="Watanabe A."/>
            <person name="Yamada M."/>
            <person name="Yasuda M."/>
            <person name="Tabata S."/>
        </authorList>
    </citation>
    <scope>NUCLEOTIDE SEQUENCE [LARGE SCALE GENOMIC DNA]</scope>
    <source>
        <strain>cv. Columbia</strain>
    </source>
</reference>
<dbReference type="AlphaFoldDB" id="Q9LJE8"/>
<dbReference type="EMBL" id="AP000603">
    <property type="protein sequence ID" value="BAB01748.1"/>
    <property type="molecule type" value="Genomic_DNA"/>
</dbReference>
<protein>
    <submittedName>
        <fullName evidence="1">Uncharacterized protein</fullName>
    </submittedName>
</protein>
<name>Q9LJE8_ARATH</name>
<proteinExistence type="predicted"/>
<sequence length="196" mass="22024">MEDKESGFMRWRLNRSLESRALLSLLKTISGRDPVPWNRYVGAASFPGVLWWVGALELSLYRRKPESFVGGGRFSEAATKLWDLSPPDLGFGRSASDGQQAASFFLFPGDVSENPNFVTGPNCFLRNLQFYSTSKEKISDERFSRRRSTGYGGGEKVETWNNEIKPTSFNNLHFSPKTYKINIIESSHACNGPKAP</sequence>